<dbReference type="GO" id="GO:0006508">
    <property type="term" value="P:proteolysis"/>
    <property type="evidence" value="ECO:0007669"/>
    <property type="project" value="UniProtKB-KW"/>
</dbReference>
<dbReference type="Pfam" id="PF05193">
    <property type="entry name" value="Peptidase_M16_C"/>
    <property type="match status" value="2"/>
</dbReference>
<evidence type="ECO:0000313" key="12">
    <source>
        <dbReference type="EMBL" id="CAI2767921.1"/>
    </source>
</evidence>
<feature type="domain" description="Peptidase M16 C-terminal" evidence="11">
    <location>
        <begin position="697"/>
        <end position="874"/>
    </location>
</feature>
<dbReference type="Proteomes" id="UP001152749">
    <property type="component" value="Chromosome"/>
</dbReference>
<comment type="cofactor">
    <cofactor evidence="1">
        <name>Zn(2+)</name>
        <dbReference type="ChEBI" id="CHEBI:29105"/>
    </cofactor>
</comment>
<keyword evidence="4" id="KW-0479">Metal-binding</keyword>
<evidence type="ECO:0000313" key="13">
    <source>
        <dbReference type="Proteomes" id="UP001152749"/>
    </source>
</evidence>
<protein>
    <submittedName>
        <fullName evidence="12">Enzyme</fullName>
        <ecNumber evidence="12">3.4.24.-</ecNumber>
    </submittedName>
</protein>
<dbReference type="InterPro" id="IPR007863">
    <property type="entry name" value="Peptidase_M16_C"/>
</dbReference>
<dbReference type="PANTHER" id="PTHR43690:SF34">
    <property type="entry name" value="ZINC PROTEASE PQQL-LIKE"/>
    <property type="match status" value="1"/>
</dbReference>
<feature type="signal peptide" evidence="9">
    <location>
        <begin position="1"/>
        <end position="29"/>
    </location>
</feature>
<dbReference type="InterPro" id="IPR011765">
    <property type="entry name" value="Pept_M16_N"/>
</dbReference>
<evidence type="ECO:0000259" key="10">
    <source>
        <dbReference type="Pfam" id="PF00675"/>
    </source>
</evidence>
<dbReference type="EC" id="3.4.24.-" evidence="12"/>
<evidence type="ECO:0000256" key="7">
    <source>
        <dbReference type="ARBA" id="ARBA00023049"/>
    </source>
</evidence>
<keyword evidence="6" id="KW-0862">Zinc</keyword>
<gene>
    <name evidence="12" type="ORF">TRV642_3102</name>
</gene>
<dbReference type="RefSeq" id="WP_263360677.1">
    <property type="nucleotide sequence ID" value="NZ_OX336425.1"/>
</dbReference>
<name>A0A9W4X4A4_9FLAO</name>
<dbReference type="InterPro" id="IPR011249">
    <property type="entry name" value="Metalloenz_LuxS/M16"/>
</dbReference>
<evidence type="ECO:0000256" key="3">
    <source>
        <dbReference type="ARBA" id="ARBA00022670"/>
    </source>
</evidence>
<dbReference type="SUPFAM" id="SSF63411">
    <property type="entry name" value="LuxS/MPP-like metallohydrolase"/>
    <property type="match status" value="3"/>
</dbReference>
<comment type="similarity">
    <text evidence="2 8">Belongs to the peptidase M16 family.</text>
</comment>
<dbReference type="Gene3D" id="3.30.830.10">
    <property type="entry name" value="Metalloenzyme, LuxS/M16 peptidase-like"/>
    <property type="match status" value="4"/>
</dbReference>
<evidence type="ECO:0000256" key="6">
    <source>
        <dbReference type="ARBA" id="ARBA00022833"/>
    </source>
</evidence>
<accession>A0A9W4X4A4</accession>
<organism evidence="12 13">
    <name type="scientific">Flavobacterium collinsii</name>
    <dbReference type="NCBI Taxonomy" id="1114861"/>
    <lineage>
        <taxon>Bacteria</taxon>
        <taxon>Pseudomonadati</taxon>
        <taxon>Bacteroidota</taxon>
        <taxon>Flavobacteriia</taxon>
        <taxon>Flavobacteriales</taxon>
        <taxon>Flavobacteriaceae</taxon>
        <taxon>Flavobacterium</taxon>
    </lineage>
</organism>
<dbReference type="PROSITE" id="PS00143">
    <property type="entry name" value="INSULINASE"/>
    <property type="match status" value="1"/>
</dbReference>
<dbReference type="EMBL" id="OX336425">
    <property type="protein sequence ID" value="CAI2767921.1"/>
    <property type="molecule type" value="Genomic_DNA"/>
</dbReference>
<dbReference type="GO" id="GO:0004222">
    <property type="term" value="F:metalloendopeptidase activity"/>
    <property type="evidence" value="ECO:0007669"/>
    <property type="project" value="InterPro"/>
</dbReference>
<evidence type="ECO:0000256" key="8">
    <source>
        <dbReference type="RuleBase" id="RU004447"/>
    </source>
</evidence>
<evidence type="ECO:0000259" key="11">
    <source>
        <dbReference type="Pfam" id="PF05193"/>
    </source>
</evidence>
<feature type="domain" description="Peptidase M16 C-terminal" evidence="11">
    <location>
        <begin position="217"/>
        <end position="396"/>
    </location>
</feature>
<reference evidence="12" key="1">
    <citation type="submission" date="2022-09" db="EMBL/GenBank/DDBJ databases">
        <authorList>
            <person name="Duchaud E."/>
        </authorList>
    </citation>
    <scope>NUCLEOTIDE SEQUENCE</scope>
    <source>
        <strain evidence="12">TRV642</strain>
    </source>
</reference>
<keyword evidence="3" id="KW-0645">Protease</keyword>
<evidence type="ECO:0000256" key="5">
    <source>
        <dbReference type="ARBA" id="ARBA00022801"/>
    </source>
</evidence>
<dbReference type="InterPro" id="IPR001431">
    <property type="entry name" value="Pept_M16_Zn_BS"/>
</dbReference>
<dbReference type="AlphaFoldDB" id="A0A9W4X4A4"/>
<dbReference type="KEGG" id="fcs:TRV642_3102"/>
<evidence type="ECO:0000256" key="1">
    <source>
        <dbReference type="ARBA" id="ARBA00001947"/>
    </source>
</evidence>
<evidence type="ECO:0000256" key="9">
    <source>
        <dbReference type="SAM" id="SignalP"/>
    </source>
</evidence>
<dbReference type="GO" id="GO:0046872">
    <property type="term" value="F:metal ion binding"/>
    <property type="evidence" value="ECO:0007669"/>
    <property type="project" value="UniProtKB-KW"/>
</dbReference>
<keyword evidence="5 12" id="KW-0378">Hydrolase</keyword>
<keyword evidence="7" id="KW-0482">Metalloprotease</keyword>
<dbReference type="Pfam" id="PF00675">
    <property type="entry name" value="Peptidase_M16"/>
    <property type="match status" value="1"/>
</dbReference>
<evidence type="ECO:0000256" key="4">
    <source>
        <dbReference type="ARBA" id="ARBA00022723"/>
    </source>
</evidence>
<feature type="domain" description="Peptidase M16 N-terminal" evidence="10">
    <location>
        <begin position="63"/>
        <end position="186"/>
    </location>
</feature>
<keyword evidence="9" id="KW-0732">Signal</keyword>
<dbReference type="InterPro" id="IPR050626">
    <property type="entry name" value="Peptidase_M16"/>
</dbReference>
<proteinExistence type="inferred from homology"/>
<dbReference type="PANTHER" id="PTHR43690">
    <property type="entry name" value="NARDILYSIN"/>
    <property type="match status" value="1"/>
</dbReference>
<feature type="chain" id="PRO_5040722974" evidence="9">
    <location>
        <begin position="30"/>
        <end position="945"/>
    </location>
</feature>
<evidence type="ECO:0000256" key="2">
    <source>
        <dbReference type="ARBA" id="ARBA00007261"/>
    </source>
</evidence>
<sequence>MPKSKMMKSVHALLLHALLLFIGITSINAQNYKPADALIGNKTLKKGVLSNGMTYYIYPTAVNKNTASYYIIQNVGSILENDNQKGLAHFLEHMAFNGTKNFPGKGILTTLEKQGAVFGNNINAYTSFDETVYNFDNIPSTDPKVIDTALLILHDWSHSLLLTNEEIDAERGIIVEEWRTRQNASTRISNLFNPYLYNHSLYANRVVIGDMDIVKHFDYALLRDFYKEWYRPDLQAIAVVGDVNAEEIEQKIKTLFADIPRSKNPKKRFEVAIPDHEEPFFKLAIDKEITNSAISFKIIQNGAFQSQTFADLQQLITRVMAFSMLNDRLNELAQKENCPFKSADVYYSDFTRVNDVMGMGIAPKPNKQAEAFAAVMDEFIRAGKFGFSEGEIQRTIIAITSYFENYIESEKEIPHSSIVNSIKSEFLSHQLVTDSKSKFEMIKFILKNIDSKAFQAELTRGYTSKNRVVTVEGMENETNLTKESAFAIISKSENNPDLKPYEDSFNDKSLLTDVTIVPGKITAEKESKEIGATTYTLSNGVKVHYKFANKNVNDVQLHAESFGGASLYGPEDLPSIFALNGLADASGAGAFSSIDLEKVLAGKIAGTGVSVGDLSETVSGSAKVKDLEVMLQLVHLRFVRPRFDQEIFDIKKLNLQNYLENKDKDINGKMTDSINAIVYGKNNPRIRLLDQQFIDDLSFERIKAIYKERFCDVSNFDFFIVGDVKPEVLKPLLEKYIASIPGIKREETFKDRTPVWNSNKINREVLIKMETIKSTVNIQFESDFKYTPKNAVLTDMLSDILTLRYTESLREKEGGTYGVQVSAAASRFPKNTVALSINFDSDPIKVNTLLPIVYDEIDKIRKGILIKEDIVKTKSNYLKSREDSKNFNSYSLSLLYNFSKYNINMDDPATYKDIVNNITEKDIQEFANAFLNKAKSYEIVFKPLQ</sequence>